<accession>A0A327NTV3</accession>
<dbReference type="EMBL" id="QLII01000001">
    <property type="protein sequence ID" value="RAI76188.1"/>
    <property type="molecule type" value="Genomic_DNA"/>
</dbReference>
<evidence type="ECO:0000313" key="1">
    <source>
        <dbReference type="EMBL" id="RAI76188.1"/>
    </source>
</evidence>
<dbReference type="Proteomes" id="UP000249016">
    <property type="component" value="Unassembled WGS sequence"/>
</dbReference>
<evidence type="ECO:0000313" key="2">
    <source>
        <dbReference type="Proteomes" id="UP000249016"/>
    </source>
</evidence>
<proteinExistence type="predicted"/>
<dbReference type="RefSeq" id="WP_111345507.1">
    <property type="nucleotide sequence ID" value="NZ_QLII01000001.1"/>
</dbReference>
<organism evidence="1 2">
    <name type="scientific">Spirosoma telluris</name>
    <dbReference type="NCBI Taxonomy" id="2183553"/>
    <lineage>
        <taxon>Bacteria</taxon>
        <taxon>Pseudomonadati</taxon>
        <taxon>Bacteroidota</taxon>
        <taxon>Cytophagia</taxon>
        <taxon>Cytophagales</taxon>
        <taxon>Cytophagaceae</taxon>
        <taxon>Spirosoma</taxon>
    </lineage>
</organism>
<dbReference type="OrthoDB" id="7064984at2"/>
<keyword evidence="2" id="KW-1185">Reference proteome</keyword>
<gene>
    <name evidence="1" type="ORF">HMF3257_22000</name>
</gene>
<reference evidence="1 2" key="1">
    <citation type="submission" date="2018-06" db="EMBL/GenBank/DDBJ databases">
        <title>Spirosoma sp. HMF3257 Genome sequencing and assembly.</title>
        <authorList>
            <person name="Kang H."/>
            <person name="Cha I."/>
            <person name="Kim H."/>
            <person name="Kang J."/>
            <person name="Joh K."/>
        </authorList>
    </citation>
    <scope>NUCLEOTIDE SEQUENCE [LARGE SCALE GENOMIC DNA]</scope>
    <source>
        <strain evidence="1 2">HMF3257</strain>
    </source>
</reference>
<protein>
    <recommendedName>
        <fullName evidence="3">DUF2281 domain-containing protein</fullName>
    </recommendedName>
</protein>
<sequence>MLTAVKGTYDHGQIILHETPSIPEGTEVIVTFLENETNEKPQKTGIHDKQGIRFGSLTGKVSVPADFNEPLDDLNEYI</sequence>
<comment type="caution">
    <text evidence="1">The sequence shown here is derived from an EMBL/GenBank/DDBJ whole genome shotgun (WGS) entry which is preliminary data.</text>
</comment>
<name>A0A327NTV3_9BACT</name>
<dbReference type="AlphaFoldDB" id="A0A327NTV3"/>
<evidence type="ECO:0008006" key="3">
    <source>
        <dbReference type="Google" id="ProtNLM"/>
    </source>
</evidence>